<dbReference type="PROSITE" id="PS00383">
    <property type="entry name" value="TYR_PHOSPHATASE_1"/>
    <property type="match status" value="1"/>
</dbReference>
<dbReference type="EMBL" id="CAJNRD030001114">
    <property type="protein sequence ID" value="CAG5074298.1"/>
    <property type="molecule type" value="Genomic_DNA"/>
</dbReference>
<evidence type="ECO:0000259" key="4">
    <source>
        <dbReference type="PROSITE" id="PS50054"/>
    </source>
</evidence>
<comment type="caution">
    <text evidence="6">The sequence shown here is derived from an EMBL/GenBank/DDBJ whole genome shotgun (WGS) entry which is preliminary data.</text>
</comment>
<gene>
    <name evidence="6" type="ORF">HICCMSTLAB_LOCUS1007</name>
</gene>
<dbReference type="PANTHER" id="PTHR10367">
    <property type="entry name" value="MRNA-CAPPING ENZYME"/>
    <property type="match status" value="1"/>
</dbReference>
<dbReference type="SMART" id="SM00195">
    <property type="entry name" value="DSPc"/>
    <property type="match status" value="1"/>
</dbReference>
<feature type="domain" description="Tyrosine specific protein phosphatases" evidence="5">
    <location>
        <begin position="272"/>
        <end position="340"/>
    </location>
</feature>
<feature type="region of interest" description="Disordered" evidence="3">
    <location>
        <begin position="361"/>
        <end position="397"/>
    </location>
</feature>
<dbReference type="InterPro" id="IPR016130">
    <property type="entry name" value="Tyr_Pase_AS"/>
</dbReference>
<dbReference type="InterPro" id="IPR051029">
    <property type="entry name" value="mRNA_Capping_Enz/RNA_Phosphat"/>
</dbReference>
<reference evidence="6" key="1">
    <citation type="submission" date="2021-04" db="EMBL/GenBank/DDBJ databases">
        <authorList>
            <person name="Chebbi M.A.C M."/>
        </authorList>
    </citation>
    <scope>NUCLEOTIDE SEQUENCE</scope>
</reference>
<protein>
    <submittedName>
        <fullName evidence="6">Similar to PTP: Tyrosine-protein phosphatase (Autographa californica nuclear polyhedrosis virus)</fullName>
    </submittedName>
</protein>
<dbReference type="AlphaFoldDB" id="A0A8J2EBK3"/>
<feature type="compositionally biased region" description="Polar residues" evidence="3">
    <location>
        <begin position="430"/>
        <end position="440"/>
    </location>
</feature>
<dbReference type="GO" id="GO:0004721">
    <property type="term" value="F:phosphoprotein phosphatase activity"/>
    <property type="evidence" value="ECO:0007669"/>
    <property type="project" value="UniProtKB-KW"/>
</dbReference>
<dbReference type="OrthoDB" id="428974at2759"/>
<dbReference type="InterPro" id="IPR029021">
    <property type="entry name" value="Prot-tyrosine_phosphatase-like"/>
</dbReference>
<dbReference type="PROSITE" id="PS50056">
    <property type="entry name" value="TYR_PHOSPHATASE_2"/>
    <property type="match status" value="1"/>
</dbReference>
<feature type="region of interest" description="Disordered" evidence="3">
    <location>
        <begin position="584"/>
        <end position="633"/>
    </location>
</feature>
<dbReference type="Gene3D" id="3.90.190.10">
    <property type="entry name" value="Protein tyrosine phosphatase superfamily"/>
    <property type="match status" value="1"/>
</dbReference>
<organism evidence="6 7">
    <name type="scientific">Cotesia congregata</name>
    <name type="common">Parasitoid wasp</name>
    <name type="synonym">Apanteles congregatus</name>
    <dbReference type="NCBI Taxonomy" id="51543"/>
    <lineage>
        <taxon>Eukaryota</taxon>
        <taxon>Metazoa</taxon>
        <taxon>Ecdysozoa</taxon>
        <taxon>Arthropoda</taxon>
        <taxon>Hexapoda</taxon>
        <taxon>Insecta</taxon>
        <taxon>Pterygota</taxon>
        <taxon>Neoptera</taxon>
        <taxon>Endopterygota</taxon>
        <taxon>Hymenoptera</taxon>
        <taxon>Apocrita</taxon>
        <taxon>Ichneumonoidea</taxon>
        <taxon>Braconidae</taxon>
        <taxon>Microgastrinae</taxon>
        <taxon>Cotesia</taxon>
    </lineage>
</organism>
<dbReference type="SMART" id="SM00404">
    <property type="entry name" value="PTPc_motif"/>
    <property type="match status" value="1"/>
</dbReference>
<name>A0A8J2EBK3_COTCN</name>
<feature type="region of interest" description="Disordered" evidence="3">
    <location>
        <begin position="418"/>
        <end position="535"/>
    </location>
</feature>
<accession>A0A8J2EBK3</accession>
<dbReference type="InterPro" id="IPR003595">
    <property type="entry name" value="Tyr_Pase_cat"/>
</dbReference>
<dbReference type="PANTHER" id="PTHR10367:SF9">
    <property type="entry name" value="DUAL-SPECIFICITY PHOSPHATASE 11 (RNA_RNP COMPLEX 1-INTERACTING)"/>
    <property type="match status" value="1"/>
</dbReference>
<feature type="non-terminal residue" evidence="6">
    <location>
        <position position="649"/>
    </location>
</feature>
<evidence type="ECO:0000313" key="6">
    <source>
        <dbReference type="EMBL" id="CAG5074298.1"/>
    </source>
</evidence>
<feature type="compositionally biased region" description="Low complexity" evidence="3">
    <location>
        <begin position="460"/>
        <end position="485"/>
    </location>
</feature>
<dbReference type="InterPro" id="IPR000387">
    <property type="entry name" value="Tyr_Pase_dom"/>
</dbReference>
<proteinExistence type="predicted"/>
<keyword evidence="2" id="KW-0904">Protein phosphatase</keyword>
<feature type="compositionally biased region" description="Polar residues" evidence="3">
    <location>
        <begin position="623"/>
        <end position="632"/>
    </location>
</feature>
<dbReference type="Proteomes" id="UP000786811">
    <property type="component" value="Unassembled WGS sequence"/>
</dbReference>
<feature type="domain" description="Tyrosine-protein phosphatase" evidence="4">
    <location>
        <begin position="193"/>
        <end position="351"/>
    </location>
</feature>
<keyword evidence="1" id="KW-0378">Hydrolase</keyword>
<evidence type="ECO:0000256" key="3">
    <source>
        <dbReference type="SAM" id="MobiDB-lite"/>
    </source>
</evidence>
<evidence type="ECO:0000256" key="2">
    <source>
        <dbReference type="ARBA" id="ARBA00022912"/>
    </source>
</evidence>
<dbReference type="SUPFAM" id="SSF52799">
    <property type="entry name" value="(Phosphotyrosine protein) phosphatases II"/>
    <property type="match status" value="1"/>
</dbReference>
<sequence length="649" mass="74934">MLCVRCRFRVKEYIPPASEEEEIISSQISVESLSISAEISTQGSSLSRTVSNFSDNLCDYNDHSLERFLKIPLIEKDRLYSEKNYRVKKLDESYADLENKFQSQFGIVPESTNRKINQDHCSMIAKVKKLYNAESDKSIKKKLLSILPDSWEVSRIASEFNCSRKMVLNLKNDISESENVDLDSGEMTTNTLNPTKALGNQPLKLDKISRYLPENQQFTPEVLLKALPNLKYIIDLTNTTRYYDKQEFLKLGLMYKKVPVEGKRVPIQRDVLKFFRAMEQFTKDAKDDELIGVHCTHGLNRTGYLVCRFLIQQQGWDITEAIKAFEDARGHSIERENYVLDLKACSHKKINTSEDLLDVIRKDSKHPKRNNNSRDQLSINWRKHEPPPVPVPVFAERRREEPRRANLYSWRNPSLSLRSLEPRPYDLPPRNQTNHPTSYRNPYEPPYHGYRGIDGPRLDPGYGPSSRSGPGYEPSSRSGPGYGPSRDYEPSSRPEPGYGPRSGPDYVPSQPDPSYGPSLRPDPGYAPKTSSRRDLYVPTAMLRARRNQEAPRNPTLIPDYVRPDRLMMPQVSASAPIIPRERRREFPVPPPIPERWRTQAPDSTDEFSERRSARRRKFDDTLNNRPGDNINCSVPLAMHQKRQRSRFEY</sequence>
<feature type="compositionally biased region" description="Basic and acidic residues" evidence="3">
    <location>
        <begin position="607"/>
        <end position="622"/>
    </location>
</feature>
<keyword evidence="7" id="KW-1185">Reference proteome</keyword>
<dbReference type="InterPro" id="IPR000340">
    <property type="entry name" value="Dual-sp_phosphatase_cat-dom"/>
</dbReference>
<evidence type="ECO:0000313" key="7">
    <source>
        <dbReference type="Proteomes" id="UP000786811"/>
    </source>
</evidence>
<dbReference type="InterPro" id="IPR020422">
    <property type="entry name" value="TYR_PHOSPHATASE_DUAL_dom"/>
</dbReference>
<dbReference type="GO" id="GO:0004651">
    <property type="term" value="F:polynucleotide 5'-phosphatase activity"/>
    <property type="evidence" value="ECO:0007669"/>
    <property type="project" value="TreeGrafter"/>
</dbReference>
<dbReference type="PROSITE" id="PS50054">
    <property type="entry name" value="TYR_PHOSPHATASE_DUAL"/>
    <property type="match status" value="1"/>
</dbReference>
<evidence type="ECO:0000256" key="1">
    <source>
        <dbReference type="ARBA" id="ARBA00022801"/>
    </source>
</evidence>
<evidence type="ECO:0000259" key="5">
    <source>
        <dbReference type="PROSITE" id="PS50056"/>
    </source>
</evidence>
<dbReference type="Pfam" id="PF00782">
    <property type="entry name" value="DSPc"/>
    <property type="match status" value="1"/>
</dbReference>